<evidence type="ECO:0000313" key="2">
    <source>
        <dbReference type="EMBL" id="CAF0957916.1"/>
    </source>
</evidence>
<organism evidence="3 6">
    <name type="scientific">Didymodactylos carnosus</name>
    <dbReference type="NCBI Taxonomy" id="1234261"/>
    <lineage>
        <taxon>Eukaryota</taxon>
        <taxon>Metazoa</taxon>
        <taxon>Spiralia</taxon>
        <taxon>Gnathifera</taxon>
        <taxon>Rotifera</taxon>
        <taxon>Eurotatoria</taxon>
        <taxon>Bdelloidea</taxon>
        <taxon>Philodinida</taxon>
        <taxon>Philodinidae</taxon>
        <taxon>Didymodactylos</taxon>
    </lineage>
</organism>
<dbReference type="EMBL" id="CAJNOQ010003401">
    <property type="protein sequence ID" value="CAF1010586.1"/>
    <property type="molecule type" value="Genomic_DNA"/>
</dbReference>
<evidence type="ECO:0000256" key="1">
    <source>
        <dbReference type="SAM" id="Phobius"/>
    </source>
</evidence>
<gene>
    <name evidence="3" type="ORF">GPM918_LOCUS14245</name>
    <name evidence="2" type="ORF">OVA965_LOCUS12481</name>
    <name evidence="5" type="ORF">SRO942_LOCUS14245</name>
    <name evidence="4" type="ORF">TMI583_LOCUS12485</name>
</gene>
<dbReference type="OrthoDB" id="10034586at2759"/>
<protein>
    <submittedName>
        <fullName evidence="3">Uncharacterized protein</fullName>
    </submittedName>
</protein>
<keyword evidence="1" id="KW-0812">Transmembrane</keyword>
<reference evidence="3" key="1">
    <citation type="submission" date="2021-02" db="EMBL/GenBank/DDBJ databases">
        <authorList>
            <person name="Nowell W R."/>
        </authorList>
    </citation>
    <scope>NUCLEOTIDE SEQUENCE</scope>
</reference>
<proteinExistence type="predicted"/>
<keyword evidence="1" id="KW-1133">Transmembrane helix</keyword>
<dbReference type="EMBL" id="CAJNOK010005026">
    <property type="protein sequence ID" value="CAF0957916.1"/>
    <property type="molecule type" value="Genomic_DNA"/>
</dbReference>
<dbReference type="AlphaFoldDB" id="A0A814HGE1"/>
<dbReference type="Proteomes" id="UP000663829">
    <property type="component" value="Unassembled WGS sequence"/>
</dbReference>
<feature type="transmembrane region" description="Helical" evidence="1">
    <location>
        <begin position="131"/>
        <end position="153"/>
    </location>
</feature>
<name>A0A814HGE1_9BILA</name>
<evidence type="ECO:0000313" key="5">
    <source>
        <dbReference type="EMBL" id="CAF3781891.1"/>
    </source>
</evidence>
<feature type="transmembrane region" description="Helical" evidence="1">
    <location>
        <begin position="34"/>
        <end position="52"/>
    </location>
</feature>
<keyword evidence="6" id="KW-1185">Reference proteome</keyword>
<evidence type="ECO:0000313" key="3">
    <source>
        <dbReference type="EMBL" id="CAF1010586.1"/>
    </source>
</evidence>
<comment type="caution">
    <text evidence="3">The sequence shown here is derived from an EMBL/GenBank/DDBJ whole genome shotgun (WGS) entry which is preliminary data.</text>
</comment>
<accession>A0A814HGE1</accession>
<feature type="transmembrane region" description="Helical" evidence="1">
    <location>
        <begin position="64"/>
        <end position="86"/>
    </location>
</feature>
<keyword evidence="1" id="KW-0472">Membrane</keyword>
<dbReference type="EMBL" id="CAJOBC010003401">
    <property type="protein sequence ID" value="CAF3781891.1"/>
    <property type="molecule type" value="Genomic_DNA"/>
</dbReference>
<dbReference type="Proteomes" id="UP000681722">
    <property type="component" value="Unassembled WGS sequence"/>
</dbReference>
<feature type="transmembrane region" description="Helical" evidence="1">
    <location>
        <begin position="7"/>
        <end position="28"/>
    </location>
</feature>
<dbReference type="EMBL" id="CAJOBA010005031">
    <property type="protein sequence ID" value="CAF3730945.1"/>
    <property type="molecule type" value="Genomic_DNA"/>
</dbReference>
<evidence type="ECO:0000313" key="6">
    <source>
        <dbReference type="Proteomes" id="UP000663829"/>
    </source>
</evidence>
<dbReference type="Proteomes" id="UP000682733">
    <property type="component" value="Unassembled WGS sequence"/>
</dbReference>
<evidence type="ECO:0000313" key="4">
    <source>
        <dbReference type="EMBL" id="CAF3730945.1"/>
    </source>
</evidence>
<sequence length="207" mass="23081">MVATIEIILGLAIFITEILNIIVEFWYMNVFGGIWGSIILFINWITIYTTVCCSPTIGASTCSLVWNILTIIAMGALVGFDISFILNPSTCLLTPTCTTQSEIINLQFIMTNIAPFKNYTFYDSKKLFLEIQVGCAGLALLLSIIYVIIYIVCKNKLKNQTTSTSDRVIQNGHIDYPAPQPIHRSPQAYPPPQISFIPNQSPYAPPY</sequence>
<dbReference type="Proteomes" id="UP000677228">
    <property type="component" value="Unassembled WGS sequence"/>
</dbReference>